<proteinExistence type="predicted"/>
<dbReference type="OrthoDB" id="2128064at2759"/>
<keyword evidence="2" id="KW-0812">Transmembrane</keyword>
<dbReference type="AlphaFoldDB" id="C1HBI5"/>
<reference evidence="3 4" key="1">
    <citation type="journal article" date="2011" name="PLoS Genet.">
        <title>Comparative genomic analysis of human fungal pathogens causing paracoccidioidomycosis.</title>
        <authorList>
            <person name="Desjardins C.A."/>
            <person name="Champion M.D."/>
            <person name="Holder J.W."/>
            <person name="Muszewska A."/>
            <person name="Goldberg J."/>
            <person name="Bailao A.M."/>
            <person name="Brigido M.M."/>
            <person name="Ferreira M.E."/>
            <person name="Garcia A.M."/>
            <person name="Grynberg M."/>
            <person name="Gujja S."/>
            <person name="Heiman D.I."/>
            <person name="Henn M.R."/>
            <person name="Kodira C.D."/>
            <person name="Leon-Narvaez H."/>
            <person name="Longo L.V."/>
            <person name="Ma L.J."/>
            <person name="Malavazi I."/>
            <person name="Matsuo A.L."/>
            <person name="Morais F.V."/>
            <person name="Pereira M."/>
            <person name="Rodriguez-Brito S."/>
            <person name="Sakthikumar S."/>
            <person name="Salem-Izacc S.M."/>
            <person name="Sykes S.M."/>
            <person name="Teixeira M.M."/>
            <person name="Vallejo M.C."/>
            <person name="Walter M.E."/>
            <person name="Yandava C."/>
            <person name="Young S."/>
            <person name="Zeng Q."/>
            <person name="Zucker J."/>
            <person name="Felipe M.S."/>
            <person name="Goldman G.H."/>
            <person name="Haas B.J."/>
            <person name="McEwen J.G."/>
            <person name="Nino-Vega G."/>
            <person name="Puccia R."/>
            <person name="San-Blas G."/>
            <person name="Soares C.M."/>
            <person name="Birren B.W."/>
            <person name="Cuomo C.A."/>
        </authorList>
    </citation>
    <scope>NUCLEOTIDE SEQUENCE [LARGE SCALE GENOMIC DNA]</scope>
    <source>
        <strain evidence="4">ATCC MYA-826 / Pb01</strain>
    </source>
</reference>
<dbReference type="Proteomes" id="UP000002059">
    <property type="component" value="Partially assembled WGS sequence"/>
</dbReference>
<feature type="region of interest" description="Disordered" evidence="1">
    <location>
        <begin position="114"/>
        <end position="136"/>
    </location>
</feature>
<evidence type="ECO:0000256" key="2">
    <source>
        <dbReference type="SAM" id="Phobius"/>
    </source>
</evidence>
<dbReference type="EMBL" id="KN294020">
    <property type="protein sequence ID" value="EEH37708.2"/>
    <property type="molecule type" value="Genomic_DNA"/>
</dbReference>
<dbReference type="STRING" id="502779.C1HBI5"/>
<dbReference type="GeneID" id="9093271"/>
<protein>
    <submittedName>
        <fullName evidence="3">Uncharacterized protein</fullName>
    </submittedName>
</protein>
<name>C1HBI5_PARBA</name>
<feature type="transmembrane region" description="Helical" evidence="2">
    <location>
        <begin position="27"/>
        <end position="49"/>
    </location>
</feature>
<keyword evidence="2" id="KW-0472">Membrane</keyword>
<dbReference type="KEGG" id="pbl:PAAG_08126"/>
<evidence type="ECO:0000313" key="4">
    <source>
        <dbReference type="Proteomes" id="UP000002059"/>
    </source>
</evidence>
<feature type="transmembrane region" description="Helical" evidence="2">
    <location>
        <begin position="61"/>
        <end position="78"/>
    </location>
</feature>
<keyword evidence="2" id="KW-1133">Transmembrane helix</keyword>
<dbReference type="RefSeq" id="XP_015700864.1">
    <property type="nucleotide sequence ID" value="XM_015846429.1"/>
</dbReference>
<evidence type="ECO:0000256" key="1">
    <source>
        <dbReference type="SAM" id="MobiDB-lite"/>
    </source>
</evidence>
<evidence type="ECO:0000313" key="3">
    <source>
        <dbReference type="EMBL" id="EEH37708.2"/>
    </source>
</evidence>
<dbReference type="VEuPathDB" id="FungiDB:PAAG_08126"/>
<keyword evidence="4" id="KW-1185">Reference proteome</keyword>
<gene>
    <name evidence="3" type="ORF">PAAG_08126</name>
</gene>
<accession>C1HBI5</accession>
<organism evidence="3 4">
    <name type="scientific">Paracoccidioides lutzii (strain ATCC MYA-826 / Pb01)</name>
    <name type="common">Paracoccidioides brasiliensis</name>
    <dbReference type="NCBI Taxonomy" id="502779"/>
    <lineage>
        <taxon>Eukaryota</taxon>
        <taxon>Fungi</taxon>
        <taxon>Dikarya</taxon>
        <taxon>Ascomycota</taxon>
        <taxon>Pezizomycotina</taxon>
        <taxon>Eurotiomycetes</taxon>
        <taxon>Eurotiomycetidae</taxon>
        <taxon>Onygenales</taxon>
        <taxon>Ajellomycetaceae</taxon>
        <taxon>Paracoccidioides</taxon>
    </lineage>
</organism>
<sequence>MATCCDQAEEDHKVLPNSKTILNSSRFSLISPVVSALLHSSCCWLPTLLDFFSFGSASASQFQTLRPFFFWATLLILAESVRRNGLDRRAFFRITISGFFLALPQLSQFTKRAANQGANQGGEPSELPLIGGATYD</sequence>
<dbReference type="HOGENOM" id="CLU_1928095_0_0_1"/>